<reference evidence="2 3" key="1">
    <citation type="submission" date="2021-06" db="EMBL/GenBank/DDBJ databases">
        <title>Gemonas diversity in paddy soil.</title>
        <authorList>
            <person name="Liu G."/>
        </authorList>
    </citation>
    <scope>NUCLEOTIDE SEQUENCE [LARGE SCALE GENOMIC DNA]</scope>
    <source>
        <strain evidence="2 3">RG10</strain>
    </source>
</reference>
<feature type="compositionally biased region" description="Polar residues" evidence="1">
    <location>
        <begin position="1"/>
        <end position="18"/>
    </location>
</feature>
<accession>A0ABX8J6E8</accession>
<protein>
    <submittedName>
        <fullName evidence="2">Uncharacterized protein</fullName>
    </submittedName>
</protein>
<name>A0ABX8J6E8_9BACT</name>
<dbReference type="EMBL" id="CP076723">
    <property type="protein sequence ID" value="QWV93890.1"/>
    <property type="molecule type" value="Genomic_DNA"/>
</dbReference>
<keyword evidence="3" id="KW-1185">Reference proteome</keyword>
<proteinExistence type="predicted"/>
<sequence length="96" mass="10462">MPTNTEPEQVRENSTSEPENLVDLSAAQPEEVRDSVDAAGGQPGDASCGTQPLVPAFSICLARKRSCPYAMSFGHQYLCRHPDHAKFLVPSPKHKK</sequence>
<evidence type="ECO:0000256" key="1">
    <source>
        <dbReference type="SAM" id="MobiDB-lite"/>
    </source>
</evidence>
<feature type="region of interest" description="Disordered" evidence="1">
    <location>
        <begin position="1"/>
        <end position="50"/>
    </location>
</feature>
<evidence type="ECO:0000313" key="2">
    <source>
        <dbReference type="EMBL" id="QWV93890.1"/>
    </source>
</evidence>
<gene>
    <name evidence="2" type="ORF">KP004_01460</name>
</gene>
<organism evidence="2 3">
    <name type="scientific">Geomonas oryzisoli</name>
    <dbReference type="NCBI Taxonomy" id="2847992"/>
    <lineage>
        <taxon>Bacteria</taxon>
        <taxon>Pseudomonadati</taxon>
        <taxon>Thermodesulfobacteriota</taxon>
        <taxon>Desulfuromonadia</taxon>
        <taxon>Geobacterales</taxon>
        <taxon>Geobacteraceae</taxon>
        <taxon>Geomonas</taxon>
    </lineage>
</organism>
<dbReference type="Proteomes" id="UP000683557">
    <property type="component" value="Chromosome"/>
</dbReference>
<evidence type="ECO:0000313" key="3">
    <source>
        <dbReference type="Proteomes" id="UP000683557"/>
    </source>
</evidence>
<dbReference type="RefSeq" id="WP_216800626.1">
    <property type="nucleotide sequence ID" value="NZ_CP076723.1"/>
</dbReference>